<proteinExistence type="predicted"/>
<feature type="domain" description="HTH arsR-type" evidence="1">
    <location>
        <begin position="2"/>
        <end position="96"/>
    </location>
</feature>
<dbReference type="InterPro" id="IPR036388">
    <property type="entry name" value="WH-like_DNA-bd_sf"/>
</dbReference>
<dbReference type="Gene3D" id="1.10.10.10">
    <property type="entry name" value="Winged helix-like DNA-binding domain superfamily/Winged helix DNA-binding domain"/>
    <property type="match status" value="1"/>
</dbReference>
<dbReference type="PROSITE" id="PS50987">
    <property type="entry name" value="HTH_ARSR_2"/>
    <property type="match status" value="1"/>
</dbReference>
<dbReference type="AlphaFoldDB" id="A0A1H1X7K1"/>
<accession>A0A1H1X7K1</accession>
<dbReference type="Proteomes" id="UP000199103">
    <property type="component" value="Chromosome I"/>
</dbReference>
<reference evidence="2 3" key="1">
    <citation type="submission" date="2016-10" db="EMBL/GenBank/DDBJ databases">
        <authorList>
            <person name="de Groot N.N."/>
        </authorList>
    </citation>
    <scope>NUCLEOTIDE SEQUENCE [LARGE SCALE GENOMIC DNA]</scope>
    <source>
        <strain evidence="2 3">DSM 21800</strain>
    </source>
</reference>
<dbReference type="EMBL" id="LT629772">
    <property type="protein sequence ID" value="SDT05284.1"/>
    <property type="molecule type" value="Genomic_DNA"/>
</dbReference>
<dbReference type="PRINTS" id="PR00778">
    <property type="entry name" value="HTHARSR"/>
</dbReference>
<gene>
    <name evidence="2" type="ORF">SAMN04489812_3962</name>
</gene>
<sequence length="109" mass="12114">MTGSATPSRQAQIFSALGDEQRLTLLDRLGRGAESASTLAAPMIISRQAVVKHLKQMEAAGLVGTRRSGREVLYEVRAEGLQQPTEWLTEHANAWRRRLRDVKSRAETD</sequence>
<dbReference type="PANTHER" id="PTHR38600">
    <property type="entry name" value="TRANSCRIPTIONAL REGULATORY PROTEIN"/>
    <property type="match status" value="1"/>
</dbReference>
<dbReference type="SMART" id="SM00418">
    <property type="entry name" value="HTH_ARSR"/>
    <property type="match status" value="1"/>
</dbReference>
<keyword evidence="2" id="KW-0238">DNA-binding</keyword>
<evidence type="ECO:0000259" key="1">
    <source>
        <dbReference type="PROSITE" id="PS50987"/>
    </source>
</evidence>
<name>A0A1H1X7K1_9ACTN</name>
<protein>
    <submittedName>
        <fullName evidence="2">DNA-binding transcriptional regulator, ArsR family</fullName>
    </submittedName>
</protein>
<dbReference type="STRING" id="630515.SAMN04489812_3962"/>
<dbReference type="NCBIfam" id="NF033788">
    <property type="entry name" value="HTH_metalloreg"/>
    <property type="match status" value="1"/>
</dbReference>
<dbReference type="InterPro" id="IPR011991">
    <property type="entry name" value="ArsR-like_HTH"/>
</dbReference>
<dbReference type="PANTHER" id="PTHR38600:SF2">
    <property type="entry name" value="SLL0088 PROTEIN"/>
    <property type="match status" value="1"/>
</dbReference>
<evidence type="ECO:0000313" key="2">
    <source>
        <dbReference type="EMBL" id="SDT05284.1"/>
    </source>
</evidence>
<dbReference type="RefSeq" id="WP_197679785.1">
    <property type="nucleotide sequence ID" value="NZ_LT629772.1"/>
</dbReference>
<evidence type="ECO:0000313" key="3">
    <source>
        <dbReference type="Proteomes" id="UP000199103"/>
    </source>
</evidence>
<dbReference type="Pfam" id="PF12840">
    <property type="entry name" value="HTH_20"/>
    <property type="match status" value="1"/>
</dbReference>
<organism evidence="2 3">
    <name type="scientific">Microlunatus soli</name>
    <dbReference type="NCBI Taxonomy" id="630515"/>
    <lineage>
        <taxon>Bacteria</taxon>
        <taxon>Bacillati</taxon>
        <taxon>Actinomycetota</taxon>
        <taxon>Actinomycetes</taxon>
        <taxon>Propionibacteriales</taxon>
        <taxon>Propionibacteriaceae</taxon>
        <taxon>Microlunatus</taxon>
    </lineage>
</organism>
<dbReference type="GO" id="GO:0003677">
    <property type="term" value="F:DNA binding"/>
    <property type="evidence" value="ECO:0007669"/>
    <property type="project" value="UniProtKB-KW"/>
</dbReference>
<dbReference type="CDD" id="cd00090">
    <property type="entry name" value="HTH_ARSR"/>
    <property type="match status" value="1"/>
</dbReference>
<dbReference type="InterPro" id="IPR001845">
    <property type="entry name" value="HTH_ArsR_DNA-bd_dom"/>
</dbReference>
<dbReference type="InterPro" id="IPR036390">
    <property type="entry name" value="WH_DNA-bd_sf"/>
</dbReference>
<dbReference type="SUPFAM" id="SSF46785">
    <property type="entry name" value="Winged helix' DNA-binding domain"/>
    <property type="match status" value="1"/>
</dbReference>
<keyword evidence="3" id="KW-1185">Reference proteome</keyword>
<dbReference type="GO" id="GO:0003700">
    <property type="term" value="F:DNA-binding transcription factor activity"/>
    <property type="evidence" value="ECO:0007669"/>
    <property type="project" value="InterPro"/>
</dbReference>